<evidence type="ECO:0000313" key="6">
    <source>
        <dbReference type="Proteomes" id="UP000257039"/>
    </source>
</evidence>
<keyword evidence="2 5" id="KW-0489">Methyltransferase</keyword>
<keyword evidence="6" id="KW-1185">Reference proteome</keyword>
<evidence type="ECO:0000313" key="5">
    <source>
        <dbReference type="EMBL" id="RDH46332.1"/>
    </source>
</evidence>
<dbReference type="Pfam" id="PF08241">
    <property type="entry name" value="Methyltransf_11"/>
    <property type="match status" value="1"/>
</dbReference>
<dbReference type="EMBL" id="NDXW01000001">
    <property type="protein sequence ID" value="RDH46332.1"/>
    <property type="molecule type" value="Genomic_DNA"/>
</dbReference>
<dbReference type="Proteomes" id="UP000257039">
    <property type="component" value="Unassembled WGS sequence"/>
</dbReference>
<dbReference type="InterPro" id="IPR051052">
    <property type="entry name" value="Diverse_substrate_MTase"/>
</dbReference>
<evidence type="ECO:0000256" key="3">
    <source>
        <dbReference type="ARBA" id="ARBA00022679"/>
    </source>
</evidence>
<organism evidence="5 6">
    <name type="scientific">Zooshikella ganghwensis</name>
    <dbReference type="NCBI Taxonomy" id="202772"/>
    <lineage>
        <taxon>Bacteria</taxon>
        <taxon>Pseudomonadati</taxon>
        <taxon>Pseudomonadota</taxon>
        <taxon>Gammaproteobacteria</taxon>
        <taxon>Oceanospirillales</taxon>
        <taxon>Zooshikellaceae</taxon>
        <taxon>Zooshikella</taxon>
    </lineage>
</organism>
<evidence type="ECO:0000256" key="1">
    <source>
        <dbReference type="ARBA" id="ARBA00008361"/>
    </source>
</evidence>
<dbReference type="PANTHER" id="PTHR44942">
    <property type="entry name" value="METHYLTRANSF_11 DOMAIN-CONTAINING PROTEIN"/>
    <property type="match status" value="1"/>
</dbReference>
<feature type="domain" description="Methyltransferase type 11" evidence="4">
    <location>
        <begin position="38"/>
        <end position="137"/>
    </location>
</feature>
<comment type="caution">
    <text evidence="5">The sequence shown here is derived from an EMBL/GenBank/DDBJ whole genome shotgun (WGS) entry which is preliminary data.</text>
</comment>
<dbReference type="Gene3D" id="3.40.50.150">
    <property type="entry name" value="Vaccinia Virus protein VP39"/>
    <property type="match status" value="1"/>
</dbReference>
<accession>A0A4P9VVE8</accession>
<dbReference type="RefSeq" id="WP_094789108.1">
    <property type="nucleotide sequence ID" value="NZ_NDXW01000001.1"/>
</dbReference>
<dbReference type="PANTHER" id="PTHR44942:SF4">
    <property type="entry name" value="METHYLTRANSFERASE TYPE 11 DOMAIN-CONTAINING PROTEIN"/>
    <property type="match status" value="1"/>
</dbReference>
<gene>
    <name evidence="5" type="ORF">B9G39_24370</name>
</gene>
<keyword evidence="3 5" id="KW-0808">Transferase</keyword>
<evidence type="ECO:0000256" key="2">
    <source>
        <dbReference type="ARBA" id="ARBA00022603"/>
    </source>
</evidence>
<name>A0A4P9VVE8_9GAMM</name>
<dbReference type="InterPro" id="IPR013216">
    <property type="entry name" value="Methyltransf_11"/>
</dbReference>
<evidence type="ECO:0000259" key="4">
    <source>
        <dbReference type="Pfam" id="PF08241"/>
    </source>
</evidence>
<dbReference type="GO" id="GO:0032259">
    <property type="term" value="P:methylation"/>
    <property type="evidence" value="ECO:0007669"/>
    <property type="project" value="UniProtKB-KW"/>
</dbReference>
<dbReference type="CDD" id="cd02440">
    <property type="entry name" value="AdoMet_MTases"/>
    <property type="match status" value="1"/>
</dbReference>
<proteinExistence type="inferred from homology"/>
<dbReference type="InterPro" id="IPR029063">
    <property type="entry name" value="SAM-dependent_MTases_sf"/>
</dbReference>
<sequence length="186" mass="20727">MSNWNTETAEWYANKYGEYPTNKLGVEALNLPPSSTVIDIGCGTGCALRHAAKQVTNGLLIGVDPVQRMIEIAREKTVNHSKENNIVFKEGSAECLPIETSSADFVFAFDSFDHWLDQQQGLKEAHRVLKPEGNFVVIKDGGLPQGTEARRTFLAALENTEFEIVEEQTIEDDEVSFTMWVCSIDN</sequence>
<dbReference type="SUPFAM" id="SSF53335">
    <property type="entry name" value="S-adenosyl-L-methionine-dependent methyltransferases"/>
    <property type="match status" value="1"/>
</dbReference>
<comment type="similarity">
    <text evidence="1">Belongs to the methyltransferase superfamily.</text>
</comment>
<dbReference type="AlphaFoldDB" id="A0A4P9VVE8"/>
<protein>
    <submittedName>
        <fullName evidence="5">Class I SAM-dependent methyltransferase</fullName>
    </submittedName>
</protein>
<dbReference type="GO" id="GO:0008757">
    <property type="term" value="F:S-adenosylmethionine-dependent methyltransferase activity"/>
    <property type="evidence" value="ECO:0007669"/>
    <property type="project" value="InterPro"/>
</dbReference>
<reference evidence="5 6" key="1">
    <citation type="submission" date="2017-04" db="EMBL/GenBank/DDBJ databases">
        <title>Draft genome sequence of Zooshikella ganghwensis VG4 isolated from Red Sea sediments.</title>
        <authorList>
            <person name="Rehman Z."/>
            <person name="Alam I."/>
            <person name="Kamau A."/>
            <person name="Bajic V."/>
            <person name="Leiknes T."/>
        </authorList>
    </citation>
    <scope>NUCLEOTIDE SEQUENCE [LARGE SCALE GENOMIC DNA]</scope>
    <source>
        <strain evidence="5 6">VG4</strain>
    </source>
</reference>